<dbReference type="STRING" id="32040.SAMN04489710_114136"/>
<proteinExistence type="predicted"/>
<accession>A0A1I1XUT4</accession>
<reference evidence="2" key="1">
    <citation type="submission" date="2016-10" db="EMBL/GenBank/DDBJ databases">
        <authorList>
            <person name="Varghese N."/>
            <person name="Submissions S."/>
        </authorList>
    </citation>
    <scope>NUCLEOTIDE SEQUENCE [LARGE SCALE GENOMIC DNA]</scope>
    <source>
        <strain evidence="2">DSM 7481</strain>
    </source>
</reference>
<gene>
    <name evidence="1" type="ORF">SAMN04489710_114136</name>
</gene>
<protein>
    <submittedName>
        <fullName evidence="1">Uncharacterized protein</fullName>
    </submittedName>
</protein>
<evidence type="ECO:0000313" key="1">
    <source>
        <dbReference type="EMBL" id="SFE11086.1"/>
    </source>
</evidence>
<keyword evidence="2" id="KW-1185">Reference proteome</keyword>
<dbReference type="AlphaFoldDB" id="A0A1I1XUT4"/>
<sequence>MSLRPSFLNGGGVSPKKPLLCLPLGTSNGQPIPSLARKCRDRALPGYGALPHVGDVSRDVPHAAIRAGLARPQLPLPGPRPASRRIGAFVRLLCLSRTKVDVLAGPRPALDKPVSAFPRRYTLCSNDNIRIRACFDLRTIDRDTACSLSTRGHQAYRGGEKIWSEGTPGAGAFTWPLGARGCVGGLQVRPIGTVCFALRPRLRVAQVQGGWV</sequence>
<organism evidence="1 2">
    <name type="scientific">Paracidovorax konjaci</name>
    <dbReference type="NCBI Taxonomy" id="32040"/>
    <lineage>
        <taxon>Bacteria</taxon>
        <taxon>Pseudomonadati</taxon>
        <taxon>Pseudomonadota</taxon>
        <taxon>Betaproteobacteria</taxon>
        <taxon>Burkholderiales</taxon>
        <taxon>Comamonadaceae</taxon>
        <taxon>Paracidovorax</taxon>
    </lineage>
</organism>
<evidence type="ECO:0000313" key="2">
    <source>
        <dbReference type="Proteomes" id="UP000199517"/>
    </source>
</evidence>
<dbReference type="Proteomes" id="UP000199517">
    <property type="component" value="Unassembled WGS sequence"/>
</dbReference>
<dbReference type="EMBL" id="FOMQ01000014">
    <property type="protein sequence ID" value="SFE11086.1"/>
    <property type="molecule type" value="Genomic_DNA"/>
</dbReference>
<name>A0A1I1XUT4_9BURK</name>